<comment type="caution">
    <text evidence="12">The sequence shown here is derived from an EMBL/GenBank/DDBJ whole genome shotgun (WGS) entry which is preliminary data.</text>
</comment>
<organism evidence="12 13">
    <name type="scientific">Austropuccinia psidii MF-1</name>
    <dbReference type="NCBI Taxonomy" id="1389203"/>
    <lineage>
        <taxon>Eukaryota</taxon>
        <taxon>Fungi</taxon>
        <taxon>Dikarya</taxon>
        <taxon>Basidiomycota</taxon>
        <taxon>Pucciniomycotina</taxon>
        <taxon>Pucciniomycetes</taxon>
        <taxon>Pucciniales</taxon>
        <taxon>Sphaerophragmiaceae</taxon>
        <taxon>Austropuccinia</taxon>
    </lineage>
</organism>
<keyword evidence="13" id="KW-1185">Reference proteome</keyword>
<comment type="similarity">
    <text evidence="2">Belongs to the glycosyltransferase 31 family.</text>
</comment>
<keyword evidence="3" id="KW-0328">Glycosyltransferase</keyword>
<feature type="region of interest" description="Disordered" evidence="10">
    <location>
        <begin position="1033"/>
        <end position="1065"/>
    </location>
</feature>
<feature type="region of interest" description="Disordered" evidence="10">
    <location>
        <begin position="1"/>
        <end position="31"/>
    </location>
</feature>
<reference evidence="12" key="1">
    <citation type="submission" date="2021-03" db="EMBL/GenBank/DDBJ databases">
        <title>Draft genome sequence of rust myrtle Austropuccinia psidii MF-1, a brazilian biotype.</title>
        <authorList>
            <person name="Quecine M.C."/>
            <person name="Pachon D.M.R."/>
            <person name="Bonatelli M.L."/>
            <person name="Correr F.H."/>
            <person name="Franceschini L.M."/>
            <person name="Leite T.F."/>
            <person name="Margarido G.R.A."/>
            <person name="Almeida C.A."/>
            <person name="Ferrarezi J.A."/>
            <person name="Labate C.A."/>
        </authorList>
    </citation>
    <scope>NUCLEOTIDE SEQUENCE</scope>
    <source>
        <strain evidence="12">MF-1</strain>
    </source>
</reference>
<accession>A0A9Q3DZL6</accession>
<evidence type="ECO:0000256" key="2">
    <source>
        <dbReference type="ARBA" id="ARBA00008661"/>
    </source>
</evidence>
<keyword evidence="7 11" id="KW-1133">Transmembrane helix</keyword>
<sequence>MTTSKSSSSSSTTSSANSTNSSIHSNSLSNGNFDSNSIIQSNFNSNSTNLNLNHHSIAHHHQSNSNLHQSFNNQIQLDTEKDHQVHVHVQDHDEINSSRTSLNMEDFDERFSFNSSVESDDSNDTLEKNHNNHYQQQQQQPLQTNQIQQQQPSQQHHQIRNLKKRIKKPLNLIHQNQSTRSNSNHSNSIYQSIPSSPSNQIHIFNSNSLNPSCSNLSSISQSHSQNLPTNLLHHQCDLNHSDPNLNFNPTTSTSQPNQHLNHHIFSSNLQPDCFHSQNLLPTITTNPSNTSLYQLNSPYNYHPSTIDSSKSISQFLSSPRPSISSLDLQPKSPNHWFSFRRQKRKDSIHALSSTSISSTTSIHSNNLLLDSNSIKKPDHHSNFILPQKFSISSASSQSSSTLSTQSSNSMSSSSKKFFLSKIKSSFTSFISKFSSKSLSLRCFHKSINPRQPLGILLGLLLFISFVVSLTTFLVHFLDTDKEPLPWRTYCQEQREFPHDLADSLEPVNVFVGIFSIDSAYERRHLIRSTYARHSRPIDPITGQINHNVQLKFIIGRPRIQHVRRIALEMETFNDLVVLDIQENMNRGKTYAFMNWASQNATVPFYYHHLPHPKPKTGINGIGGVLAFDENQTIKVAVGFKKADFVVKADDDAFIVLSELERHLRVAPRNMTYWGYLIRNLFMGGECYALSADLVNYVATSEKVLDHLTGAEDKKVAKWMRIHPNASQINWVTERCWIYDHPKAGTTYAHGFLFPDQVERVRAEGRRGLTESEIAQRGLGRTQSYSTVSKWKERYIPPKSLMTMEEEVEALVEGGGRFKDTDWKRPIQDDLMVPIEKVLFDSNDQRLMKNSNFKISHPSVEDSTPIVKNHYQEPSLKFGRPPSELMAKMPPVDDLPESTLKNALKAGLQTQNSNQPYQSLSNPNANIQSSQSSIKNQKNPSVFIPSPTLRFDSDDLKIRHERFLNRPHGGTVVVHYLKRNEWFLETSLILLGRSKTWDDGLTPIAYDPNHQSIWSSLPLDLNGNSVVVTDNDNNRKNLNKQESFNHQHSKTKKIQVGRSLTDSSQTDQLEEIQISGLIGGARMYGSAIIQADGSIREGRRKNSKIGNDQLNHQTSPENSIAIDDQPKTQTENPQVDQIRKSQYGGAGWIRGKPRIRVADQEDGPDLSNHQVIQNEKSPNETFPNQTVHQSDTQNDQTIKSNSHPIDNDNLNDKNEINDHDEKGLFENTLMALNRNQQVLTSQNH</sequence>
<keyword evidence="5 11" id="KW-0812">Transmembrane</keyword>
<dbReference type="InterPro" id="IPR002659">
    <property type="entry name" value="Glyco_trans_31"/>
</dbReference>
<keyword evidence="9 11" id="KW-0472">Membrane</keyword>
<evidence type="ECO:0000256" key="10">
    <source>
        <dbReference type="SAM" id="MobiDB-lite"/>
    </source>
</evidence>
<evidence type="ECO:0000313" key="13">
    <source>
        <dbReference type="Proteomes" id="UP000765509"/>
    </source>
</evidence>
<feature type="compositionally biased region" description="Polar residues" evidence="10">
    <location>
        <begin position="1103"/>
        <end position="1117"/>
    </location>
</feature>
<feature type="transmembrane region" description="Helical" evidence="11">
    <location>
        <begin position="453"/>
        <end position="477"/>
    </location>
</feature>
<evidence type="ECO:0000256" key="6">
    <source>
        <dbReference type="ARBA" id="ARBA00022968"/>
    </source>
</evidence>
<evidence type="ECO:0000256" key="11">
    <source>
        <dbReference type="SAM" id="Phobius"/>
    </source>
</evidence>
<evidence type="ECO:0000256" key="4">
    <source>
        <dbReference type="ARBA" id="ARBA00022679"/>
    </source>
</evidence>
<comment type="subcellular location">
    <subcellularLocation>
        <location evidence="1">Golgi apparatus membrane</location>
        <topology evidence="1">Single-pass type II membrane protein</topology>
    </subcellularLocation>
</comment>
<dbReference type="OrthoDB" id="2139606at2759"/>
<gene>
    <name evidence="12" type="ORF">O181_050708</name>
</gene>
<feature type="compositionally biased region" description="Low complexity" evidence="10">
    <location>
        <begin position="132"/>
        <end position="156"/>
    </location>
</feature>
<evidence type="ECO:0000256" key="7">
    <source>
        <dbReference type="ARBA" id="ARBA00022989"/>
    </source>
</evidence>
<evidence type="ECO:0000313" key="12">
    <source>
        <dbReference type="EMBL" id="MBW0510993.1"/>
    </source>
</evidence>
<dbReference type="PANTHER" id="PTHR11214">
    <property type="entry name" value="BETA-1,3-N-ACETYLGLUCOSAMINYLTRANSFERASE"/>
    <property type="match status" value="1"/>
</dbReference>
<protein>
    <recommendedName>
        <fullName evidence="14">Glycosyltransferase family 31 protein</fullName>
    </recommendedName>
</protein>
<dbReference type="PANTHER" id="PTHR11214:SF333">
    <property type="entry name" value="GLYCOSYLTRANSFERASE FAMILY 31 PROTEIN"/>
    <property type="match status" value="1"/>
</dbReference>
<evidence type="ECO:0000256" key="5">
    <source>
        <dbReference type="ARBA" id="ARBA00022692"/>
    </source>
</evidence>
<evidence type="ECO:0000256" key="8">
    <source>
        <dbReference type="ARBA" id="ARBA00023034"/>
    </source>
</evidence>
<name>A0A9Q3DZL6_9BASI</name>
<feature type="compositionally biased region" description="Polar residues" evidence="10">
    <location>
        <begin position="1166"/>
        <end position="1203"/>
    </location>
</feature>
<feature type="region of interest" description="Disordered" evidence="10">
    <location>
        <begin position="912"/>
        <end position="940"/>
    </location>
</feature>
<feature type="compositionally biased region" description="Low complexity" evidence="10">
    <location>
        <begin position="920"/>
        <end position="940"/>
    </location>
</feature>
<keyword evidence="6" id="KW-0735">Signal-anchor</keyword>
<evidence type="ECO:0008006" key="14">
    <source>
        <dbReference type="Google" id="ProtNLM"/>
    </source>
</evidence>
<feature type="region of interest" description="Disordered" evidence="10">
    <location>
        <begin position="114"/>
        <end position="160"/>
    </location>
</feature>
<evidence type="ECO:0000256" key="9">
    <source>
        <dbReference type="ARBA" id="ARBA00023136"/>
    </source>
</evidence>
<feature type="region of interest" description="Disordered" evidence="10">
    <location>
        <begin position="1098"/>
        <end position="1217"/>
    </location>
</feature>
<evidence type="ECO:0000256" key="3">
    <source>
        <dbReference type="ARBA" id="ARBA00022676"/>
    </source>
</evidence>
<evidence type="ECO:0000256" key="1">
    <source>
        <dbReference type="ARBA" id="ARBA00004323"/>
    </source>
</evidence>
<dbReference type="GO" id="GO:0016758">
    <property type="term" value="F:hexosyltransferase activity"/>
    <property type="evidence" value="ECO:0007669"/>
    <property type="project" value="InterPro"/>
</dbReference>
<dbReference type="GO" id="GO:0000139">
    <property type="term" value="C:Golgi membrane"/>
    <property type="evidence" value="ECO:0007669"/>
    <property type="project" value="UniProtKB-SubCell"/>
</dbReference>
<keyword evidence="8" id="KW-0333">Golgi apparatus</keyword>
<proteinExistence type="inferred from homology"/>
<dbReference type="EMBL" id="AVOT02021891">
    <property type="protein sequence ID" value="MBW0510993.1"/>
    <property type="molecule type" value="Genomic_DNA"/>
</dbReference>
<keyword evidence="4" id="KW-0808">Transferase</keyword>
<dbReference type="GO" id="GO:0051072">
    <property type="term" value="P:4,6-pyruvylated galactose residue biosynthetic process"/>
    <property type="evidence" value="ECO:0007669"/>
    <property type="project" value="TreeGrafter"/>
</dbReference>
<dbReference type="AlphaFoldDB" id="A0A9Q3DZL6"/>
<dbReference type="Proteomes" id="UP000765509">
    <property type="component" value="Unassembled WGS sequence"/>
</dbReference>